<evidence type="ECO:0000259" key="4">
    <source>
        <dbReference type="PROSITE" id="PS51755"/>
    </source>
</evidence>
<dbReference type="Proteomes" id="UP001240150">
    <property type="component" value="Chromosome"/>
</dbReference>
<dbReference type="EMBL" id="CP126980">
    <property type="protein sequence ID" value="WIM94404.1"/>
    <property type="molecule type" value="Genomic_DNA"/>
</dbReference>
<dbReference type="PROSITE" id="PS51755">
    <property type="entry name" value="OMPR_PHOB"/>
    <property type="match status" value="1"/>
</dbReference>
<dbReference type="SMART" id="SM01043">
    <property type="entry name" value="BTAD"/>
    <property type="match status" value="1"/>
</dbReference>
<dbReference type="Pfam" id="PF03704">
    <property type="entry name" value="BTAD"/>
    <property type="match status" value="1"/>
</dbReference>
<name>A0ABY8W951_9ACTN</name>
<dbReference type="Gene3D" id="1.10.10.10">
    <property type="entry name" value="Winged helix-like DNA-binding domain superfamily/Winged helix DNA-binding domain"/>
    <property type="match status" value="1"/>
</dbReference>
<feature type="domain" description="OmpR/PhoB-type" evidence="4">
    <location>
        <begin position="2"/>
        <end position="104"/>
    </location>
</feature>
<keyword evidence="6" id="KW-1185">Reference proteome</keyword>
<dbReference type="RefSeq" id="WP_284915607.1">
    <property type="nucleotide sequence ID" value="NZ_CP126980.1"/>
</dbReference>
<dbReference type="PANTHER" id="PTHR35807">
    <property type="entry name" value="TRANSCRIPTIONAL REGULATOR REDD-RELATED"/>
    <property type="match status" value="1"/>
</dbReference>
<dbReference type="SUPFAM" id="SSF46894">
    <property type="entry name" value="C-terminal effector domain of the bipartite response regulators"/>
    <property type="match status" value="1"/>
</dbReference>
<dbReference type="InterPro" id="IPR005158">
    <property type="entry name" value="BTAD"/>
</dbReference>
<evidence type="ECO:0000256" key="2">
    <source>
        <dbReference type="ARBA" id="ARBA00023125"/>
    </source>
</evidence>
<comment type="similarity">
    <text evidence="1">Belongs to the AfsR/DnrI/RedD regulatory family.</text>
</comment>
<dbReference type="SMART" id="SM00862">
    <property type="entry name" value="Trans_reg_C"/>
    <property type="match status" value="1"/>
</dbReference>
<dbReference type="InterPro" id="IPR016032">
    <property type="entry name" value="Sig_transdc_resp-reg_C-effctor"/>
</dbReference>
<reference evidence="5 6" key="1">
    <citation type="submission" date="2023-06" db="EMBL/GenBank/DDBJ databases">
        <authorList>
            <person name="Yushchuk O."/>
            <person name="Binda E."/>
            <person name="Ruckert-Reed C."/>
            <person name="Fedorenko V."/>
            <person name="Kalinowski J."/>
            <person name="Marinelli F."/>
        </authorList>
    </citation>
    <scope>NUCLEOTIDE SEQUENCE [LARGE SCALE GENOMIC DNA]</scope>
    <source>
        <strain evidence="5 6">NRRL 3884</strain>
    </source>
</reference>
<organism evidence="5 6">
    <name type="scientific">Actinoplanes oblitus</name>
    <dbReference type="NCBI Taxonomy" id="3040509"/>
    <lineage>
        <taxon>Bacteria</taxon>
        <taxon>Bacillati</taxon>
        <taxon>Actinomycetota</taxon>
        <taxon>Actinomycetes</taxon>
        <taxon>Micromonosporales</taxon>
        <taxon>Micromonosporaceae</taxon>
        <taxon>Actinoplanes</taxon>
    </lineage>
</organism>
<evidence type="ECO:0000313" key="6">
    <source>
        <dbReference type="Proteomes" id="UP001240150"/>
    </source>
</evidence>
<dbReference type="InterPro" id="IPR036388">
    <property type="entry name" value="WH-like_DNA-bd_sf"/>
</dbReference>
<proteinExistence type="inferred from homology"/>
<dbReference type="Pfam" id="PF00486">
    <property type="entry name" value="Trans_reg_C"/>
    <property type="match status" value="1"/>
</dbReference>
<evidence type="ECO:0000313" key="5">
    <source>
        <dbReference type="EMBL" id="WIM94404.1"/>
    </source>
</evidence>
<dbReference type="InterPro" id="IPR051677">
    <property type="entry name" value="AfsR-DnrI-RedD_regulator"/>
</dbReference>
<dbReference type="InterPro" id="IPR001867">
    <property type="entry name" value="OmpR/PhoB-type_DNA-bd"/>
</dbReference>
<dbReference type="InterPro" id="IPR011990">
    <property type="entry name" value="TPR-like_helical_dom_sf"/>
</dbReference>
<evidence type="ECO:0000256" key="1">
    <source>
        <dbReference type="ARBA" id="ARBA00005820"/>
    </source>
</evidence>
<feature type="DNA-binding region" description="OmpR/PhoB-type" evidence="3">
    <location>
        <begin position="2"/>
        <end position="104"/>
    </location>
</feature>
<sequence>MSVTIAARPISGISVRTLGSFEVTFNGFSVGPWKAGKARHLLQLLLLHRNRVVLRDVLVDALWPAGSAGSSSLKVAVHMLRRVLAGAHEQHLSTVSGSSLRLVTCESGYMLEAREVWTDHDEFEELVAQAHTRERSGDLAAADDLYGRASRLYRGDFLPDVHEDWAATHREWLRSRQLYALEFLSRRRLAQCDQVSVIDLCRRMLAIDPLHEPSYRMLISVHSRLGQPAQARRWYDLCAERLRDSAEAFPDEDTQRLYRVLVNDFPGNLTDARKVVAP</sequence>
<protein>
    <submittedName>
        <fullName evidence="5">BTAD domain-containing putative transcriptional regulator</fullName>
    </submittedName>
</protein>
<accession>A0ABY8W951</accession>
<evidence type="ECO:0000256" key="3">
    <source>
        <dbReference type="PROSITE-ProRule" id="PRU01091"/>
    </source>
</evidence>
<keyword evidence="2 3" id="KW-0238">DNA-binding</keyword>
<gene>
    <name evidence="5" type="ORF">ACTOB_006427</name>
</gene>
<dbReference type="SUPFAM" id="SSF48452">
    <property type="entry name" value="TPR-like"/>
    <property type="match status" value="1"/>
</dbReference>
<dbReference type="Gene3D" id="1.25.40.10">
    <property type="entry name" value="Tetratricopeptide repeat domain"/>
    <property type="match status" value="1"/>
</dbReference>